<dbReference type="PANTHER" id="PTHR30024">
    <property type="entry name" value="ALIPHATIC SULFONATES-BINDING PROTEIN-RELATED"/>
    <property type="match status" value="1"/>
</dbReference>
<dbReference type="SUPFAM" id="SSF53850">
    <property type="entry name" value="Periplasmic binding protein-like II"/>
    <property type="match status" value="1"/>
</dbReference>
<reference evidence="1 2" key="1">
    <citation type="journal article" date="2016" name="Nat. Commun.">
        <title>Thousands of microbial genomes shed light on interconnected biogeochemical processes in an aquifer system.</title>
        <authorList>
            <person name="Anantharaman K."/>
            <person name="Brown C.T."/>
            <person name="Hug L.A."/>
            <person name="Sharon I."/>
            <person name="Castelle C.J."/>
            <person name="Probst A.J."/>
            <person name="Thomas B.C."/>
            <person name="Singh A."/>
            <person name="Wilkins M.J."/>
            <person name="Karaoz U."/>
            <person name="Brodie E.L."/>
            <person name="Williams K.H."/>
            <person name="Hubbard S.S."/>
            <person name="Banfield J.F."/>
        </authorList>
    </citation>
    <scope>NUCLEOTIDE SEQUENCE [LARGE SCALE GENOMIC DNA]</scope>
</reference>
<dbReference type="Pfam" id="PF13379">
    <property type="entry name" value="NMT1_2"/>
    <property type="match status" value="1"/>
</dbReference>
<sequence length="312" mass="34450">MFQKPEQTGLQHVTVGIQTGPANALVMVAKDKGFFEKQGLNVELKEFAAGKDALIAFLGGSLDFSISGDVPVTLSTLAGNKFVVPAQVVGKTKNEVRVVARNENTLDTADKFFKAKKRKLSTSIGGGPEFFTYEFLNKLGITKDQVEIIAQKPGDMPAALISGSVDAIAIFDPFAFIAEKQLGDKAITFTDESLYSELYVIEAKESVKQDFTTLEKLLNGLIEAEKFTKDNPEEAKIIVIKYTKLDKETIDGIWNSFDFRIALTPQLLEYLNREAQWAIDTAKVTKETVIPNFRDIIFDIPLKKISPSAVEI</sequence>
<dbReference type="Proteomes" id="UP000178935">
    <property type="component" value="Unassembled WGS sequence"/>
</dbReference>
<proteinExistence type="predicted"/>
<dbReference type="PANTHER" id="PTHR30024:SF42">
    <property type="entry name" value="ALIPHATIC SULFONATES-BINDING PROTEIN-RELATED"/>
    <property type="match status" value="1"/>
</dbReference>
<evidence type="ECO:0000313" key="1">
    <source>
        <dbReference type="EMBL" id="OGZ87711.1"/>
    </source>
</evidence>
<dbReference type="CDD" id="cd01008">
    <property type="entry name" value="PBP2_NrtA_SsuA_CpmA_like"/>
    <property type="match status" value="1"/>
</dbReference>
<evidence type="ECO:0000313" key="2">
    <source>
        <dbReference type="Proteomes" id="UP000178935"/>
    </source>
</evidence>
<dbReference type="EMBL" id="MHPU01000039">
    <property type="protein sequence ID" value="OGZ87711.1"/>
    <property type="molecule type" value="Genomic_DNA"/>
</dbReference>
<organism evidence="1 2">
    <name type="scientific">Candidatus Staskawiczbacteria bacterium RIFOXYD1_FULL_32_13</name>
    <dbReference type="NCBI Taxonomy" id="1802234"/>
    <lineage>
        <taxon>Bacteria</taxon>
        <taxon>Candidatus Staskawicziibacteriota</taxon>
    </lineage>
</organism>
<comment type="caution">
    <text evidence="1">The sequence shown here is derived from an EMBL/GenBank/DDBJ whole genome shotgun (WGS) entry which is preliminary data.</text>
</comment>
<protein>
    <recommendedName>
        <fullName evidence="3">Solute-binding protein family 3/N-terminal domain-containing protein</fullName>
    </recommendedName>
</protein>
<accession>A0A1G2JMM7</accession>
<evidence type="ECO:0008006" key="3">
    <source>
        <dbReference type="Google" id="ProtNLM"/>
    </source>
</evidence>
<dbReference type="Gene3D" id="3.40.190.10">
    <property type="entry name" value="Periplasmic binding protein-like II"/>
    <property type="match status" value="2"/>
</dbReference>
<name>A0A1G2JMM7_9BACT</name>
<gene>
    <name evidence="1" type="ORF">A2561_03400</name>
</gene>
<dbReference type="AlphaFoldDB" id="A0A1G2JMM7"/>